<evidence type="ECO:0000313" key="2">
    <source>
        <dbReference type="Proteomes" id="UP000287853"/>
    </source>
</evidence>
<evidence type="ECO:0000313" key="1">
    <source>
        <dbReference type="EMBL" id="RWX45260.1"/>
    </source>
</evidence>
<organism evidence="1 2">
    <name type="scientific">Candidatus Electrothrix aarhusensis</name>
    <dbReference type="NCBI Taxonomy" id="1859131"/>
    <lineage>
        <taxon>Bacteria</taxon>
        <taxon>Pseudomonadati</taxon>
        <taxon>Thermodesulfobacteriota</taxon>
        <taxon>Desulfobulbia</taxon>
        <taxon>Desulfobulbales</taxon>
        <taxon>Desulfobulbaceae</taxon>
        <taxon>Candidatus Electrothrix</taxon>
    </lineage>
</organism>
<dbReference type="EMBL" id="MTKO01000081">
    <property type="protein sequence ID" value="RWX45260.1"/>
    <property type="molecule type" value="Genomic_DNA"/>
</dbReference>
<gene>
    <name evidence="1" type="ORF">H206_00838</name>
</gene>
<comment type="caution">
    <text evidence="1">The sequence shown here is derived from an EMBL/GenBank/DDBJ whole genome shotgun (WGS) entry which is preliminary data.</text>
</comment>
<dbReference type="AlphaFoldDB" id="A0A3S3QXX2"/>
<dbReference type="Proteomes" id="UP000287853">
    <property type="component" value="Unassembled WGS sequence"/>
</dbReference>
<name>A0A3S3QXX2_9BACT</name>
<reference evidence="1 2" key="1">
    <citation type="submission" date="2017-01" db="EMBL/GenBank/DDBJ databases">
        <title>The cable genome- insights into the physiology and evolution of filamentous bacteria capable of sulfide oxidation via long distance electron transfer.</title>
        <authorList>
            <person name="Schreiber L."/>
            <person name="Bjerg J.T."/>
            <person name="Boggild A."/>
            <person name="Van De Vossenberg J."/>
            <person name="Meysman F."/>
            <person name="Nielsen L.P."/>
            <person name="Schramm A."/>
            <person name="Kjeldsen K.U."/>
        </authorList>
    </citation>
    <scope>NUCLEOTIDE SEQUENCE [LARGE SCALE GENOMIC DNA]</scope>
    <source>
        <strain evidence="1">MCF</strain>
    </source>
</reference>
<accession>A0A3S3QXX2</accession>
<protein>
    <recommendedName>
        <fullName evidence="3">Type IV pilus assembly protein PilV</fullName>
    </recommendedName>
</protein>
<sequence length="148" mass="16025">MEVMIAMAIFTVGVLGLYAMQFNSAKGNVKANQQTGAVAVASQVVEQLMRTPYSDSALSVTKRLDETRLSPSHTAGNSPNFNDGDLSSLNVQHAPYIKSITWEVFDLGEGDPDGNPETEGVKKVDLTVTYQGGRQVDITFLRINMIGE</sequence>
<proteinExistence type="predicted"/>
<evidence type="ECO:0008006" key="3">
    <source>
        <dbReference type="Google" id="ProtNLM"/>
    </source>
</evidence>
<keyword evidence="2" id="KW-1185">Reference proteome</keyword>